<feature type="transmembrane region" description="Helical" evidence="1">
    <location>
        <begin position="14"/>
        <end position="31"/>
    </location>
</feature>
<dbReference type="RefSeq" id="WP_158077958.1">
    <property type="nucleotide sequence ID" value="NZ_MUXZ01000010.1"/>
</dbReference>
<evidence type="ECO:0000256" key="1">
    <source>
        <dbReference type="SAM" id="Phobius"/>
    </source>
</evidence>
<dbReference type="Proteomes" id="UP000254329">
    <property type="component" value="Unassembled WGS sequence"/>
</dbReference>
<proteinExistence type="predicted"/>
<keyword evidence="1" id="KW-1133">Transmembrane helix</keyword>
<organism evidence="2 3">
    <name type="scientific">Canicola haemoglobinophilus</name>
    <dbReference type="NCBI Taxonomy" id="733"/>
    <lineage>
        <taxon>Bacteria</taxon>
        <taxon>Pseudomonadati</taxon>
        <taxon>Pseudomonadota</taxon>
        <taxon>Gammaproteobacteria</taxon>
        <taxon>Pasteurellales</taxon>
        <taxon>Pasteurellaceae</taxon>
        <taxon>Canicola</taxon>
    </lineage>
</organism>
<keyword evidence="3" id="KW-1185">Reference proteome</keyword>
<dbReference type="EMBL" id="UGHF01000001">
    <property type="protein sequence ID" value="STO61041.1"/>
    <property type="molecule type" value="Genomic_DNA"/>
</dbReference>
<gene>
    <name evidence="2" type="ORF">NCTC1659_02347</name>
</gene>
<keyword evidence="1" id="KW-0812">Transmembrane</keyword>
<sequence length="46" mass="5325">MLELIDKSDKVNRFLWGLMILLFITGISYLLPDILKALAEYQQALN</sequence>
<evidence type="ECO:0000313" key="3">
    <source>
        <dbReference type="Proteomes" id="UP000254329"/>
    </source>
</evidence>
<keyword evidence="1" id="KW-0472">Membrane</keyword>
<accession>A0A377HXC4</accession>
<evidence type="ECO:0000313" key="2">
    <source>
        <dbReference type="EMBL" id="STO61041.1"/>
    </source>
</evidence>
<name>A0A377HXC4_9PAST</name>
<protein>
    <submittedName>
        <fullName evidence="2">Uncharacterized protein</fullName>
    </submittedName>
</protein>
<dbReference type="AlphaFoldDB" id="A0A377HXC4"/>
<reference evidence="2 3" key="1">
    <citation type="submission" date="2018-06" db="EMBL/GenBank/DDBJ databases">
        <authorList>
            <consortium name="Pathogen Informatics"/>
            <person name="Doyle S."/>
        </authorList>
    </citation>
    <scope>NUCLEOTIDE SEQUENCE [LARGE SCALE GENOMIC DNA]</scope>
    <source>
        <strain evidence="2 3">NCTC1659</strain>
    </source>
</reference>